<reference evidence="3 4" key="1">
    <citation type="submission" date="2013-11" db="EMBL/GenBank/DDBJ databases">
        <title>The Damaraland mole rat (Fukomys damarensis) genome and evolution of African mole rats.</title>
        <authorList>
            <person name="Gladyshev V.N."/>
            <person name="Fang X."/>
        </authorList>
    </citation>
    <scope>NUCLEOTIDE SEQUENCE [LARGE SCALE GENOMIC DNA]</scope>
    <source>
        <tissue evidence="3">Liver</tissue>
    </source>
</reference>
<organism evidence="3 4">
    <name type="scientific">Fukomys damarensis</name>
    <name type="common">Damaraland mole rat</name>
    <name type="synonym">Cryptomys damarensis</name>
    <dbReference type="NCBI Taxonomy" id="885580"/>
    <lineage>
        <taxon>Eukaryota</taxon>
        <taxon>Metazoa</taxon>
        <taxon>Chordata</taxon>
        <taxon>Craniata</taxon>
        <taxon>Vertebrata</taxon>
        <taxon>Euteleostomi</taxon>
        <taxon>Mammalia</taxon>
        <taxon>Eutheria</taxon>
        <taxon>Euarchontoglires</taxon>
        <taxon>Glires</taxon>
        <taxon>Rodentia</taxon>
        <taxon>Hystricomorpha</taxon>
        <taxon>Bathyergidae</taxon>
        <taxon>Fukomys</taxon>
    </lineage>
</organism>
<dbReference type="Gene3D" id="2.170.270.10">
    <property type="entry name" value="SET domain"/>
    <property type="match status" value="1"/>
</dbReference>
<dbReference type="GO" id="GO:0005634">
    <property type="term" value="C:nucleus"/>
    <property type="evidence" value="ECO:0007669"/>
    <property type="project" value="TreeGrafter"/>
</dbReference>
<feature type="region of interest" description="Disordered" evidence="1">
    <location>
        <begin position="1"/>
        <end position="33"/>
    </location>
</feature>
<dbReference type="InterPro" id="IPR001214">
    <property type="entry name" value="SET_dom"/>
</dbReference>
<proteinExistence type="predicted"/>
<dbReference type="Proteomes" id="UP000028990">
    <property type="component" value="Unassembled WGS sequence"/>
</dbReference>
<dbReference type="Pfam" id="PF00856">
    <property type="entry name" value="SET"/>
    <property type="match status" value="1"/>
</dbReference>
<dbReference type="GO" id="GO:0032259">
    <property type="term" value="P:methylation"/>
    <property type="evidence" value="ECO:0007669"/>
    <property type="project" value="UniProtKB-KW"/>
</dbReference>
<dbReference type="GO" id="GO:0005700">
    <property type="term" value="C:polytene chromosome"/>
    <property type="evidence" value="ECO:0007669"/>
    <property type="project" value="TreeGrafter"/>
</dbReference>
<dbReference type="EMBL" id="KN124375">
    <property type="protein sequence ID" value="KFO21440.1"/>
    <property type="molecule type" value="Genomic_DNA"/>
</dbReference>
<dbReference type="PANTHER" id="PTHR46167">
    <property type="entry name" value="N-LYSINE METHYLTRANSFERASE KMT5A"/>
    <property type="match status" value="1"/>
</dbReference>
<dbReference type="InterPro" id="IPR051760">
    <property type="entry name" value="KMT5A"/>
</dbReference>
<dbReference type="InterPro" id="IPR046341">
    <property type="entry name" value="SET_dom_sf"/>
</dbReference>
<protein>
    <submittedName>
        <fullName evidence="3">N-lysine methyltransferase SETD8</fullName>
    </submittedName>
</protein>
<keyword evidence="3" id="KW-0489">Methyltransferase</keyword>
<evidence type="ECO:0000313" key="3">
    <source>
        <dbReference type="EMBL" id="KFO21440.1"/>
    </source>
</evidence>
<evidence type="ECO:0000256" key="1">
    <source>
        <dbReference type="SAM" id="MobiDB-lite"/>
    </source>
</evidence>
<feature type="domain" description="SET" evidence="2">
    <location>
        <begin position="31"/>
        <end position="92"/>
    </location>
</feature>
<dbReference type="GO" id="GO:0043516">
    <property type="term" value="P:regulation of DNA damage response, signal transduction by p53 class mediator"/>
    <property type="evidence" value="ECO:0007669"/>
    <property type="project" value="TreeGrafter"/>
</dbReference>
<dbReference type="GO" id="GO:0042799">
    <property type="term" value="F:histone H4K20 methyltransferase activity"/>
    <property type="evidence" value="ECO:0007669"/>
    <property type="project" value="TreeGrafter"/>
</dbReference>
<gene>
    <name evidence="3" type="ORF">H920_17081</name>
</gene>
<dbReference type="SUPFAM" id="SSF82199">
    <property type="entry name" value="SET domain"/>
    <property type="match status" value="1"/>
</dbReference>
<sequence length="112" mass="12747">MGRSQGYTTSNSTPQGRLRGGAPRGPHRAHRCQDPSTGCYMYYFQYLSKTYCVDTTRETNHLGRLINHSKCGNCQTKLHDSDWVPHLILIASATSPQYDYGDHSKAYPWLKH</sequence>
<evidence type="ECO:0000259" key="2">
    <source>
        <dbReference type="Pfam" id="PF00856"/>
    </source>
</evidence>
<accession>A0A091CUS4</accession>
<keyword evidence="4" id="KW-1185">Reference proteome</keyword>
<dbReference type="PANTHER" id="PTHR46167:SF1">
    <property type="entry name" value="N-LYSINE METHYLTRANSFERASE KMT5A"/>
    <property type="match status" value="1"/>
</dbReference>
<dbReference type="AlphaFoldDB" id="A0A091CUS4"/>
<feature type="compositionally biased region" description="Polar residues" evidence="1">
    <location>
        <begin position="1"/>
        <end position="15"/>
    </location>
</feature>
<evidence type="ECO:0000313" key="4">
    <source>
        <dbReference type="Proteomes" id="UP000028990"/>
    </source>
</evidence>
<keyword evidence="3" id="KW-0808">Transferase</keyword>
<name>A0A091CUS4_FUKDA</name>
<dbReference type="GO" id="GO:0006357">
    <property type="term" value="P:regulation of transcription by RNA polymerase II"/>
    <property type="evidence" value="ECO:0007669"/>
    <property type="project" value="TreeGrafter"/>
</dbReference>